<dbReference type="AlphaFoldDB" id="A0A5P1R9S1"/>
<evidence type="ECO:0000313" key="1">
    <source>
        <dbReference type="EMBL" id="QEQ96347.1"/>
    </source>
</evidence>
<dbReference type="OrthoDB" id="6116987at2"/>
<reference evidence="1 2" key="1">
    <citation type="journal article" date="2019" name="Biochem. Eng. J.">
        <title>Metabolic engineering of the marine bacteria Neptunomonas concharum for the production of acetoin and meso-2,3-butanediol from acetate.</title>
        <authorList>
            <person name="Li W."/>
            <person name="Pu N."/>
            <person name="Liu C.-X."/>
            <person name="Yuan Q.-P."/>
            <person name="Li Z.-J."/>
        </authorList>
    </citation>
    <scope>NUCLEOTIDE SEQUENCE [LARGE SCALE GENOMIC DNA]</scope>
    <source>
        <strain evidence="1 2">JCM17730</strain>
    </source>
</reference>
<dbReference type="KEGG" id="ncu:F0U83_06315"/>
<gene>
    <name evidence="1" type="ORF">F0U83_06315</name>
</gene>
<sequence length="256" mass="28947">MSDNSSKLHQRAVYLRNLLIAHVTGRSVNEADYHKLRHYFMGHKDTSRIIPSVLEKHPDLSDLWQMMKYNYASHEDRKAFIDSEFSPFLAKLSPDSSQPSQALLSQNQFIDEPTLLKHWLKANEMLEMNPPVASEQMKVLLEKLCHQILRELKVVPDPRQHDLTPLVSLTERSLLLSPGKQHYLVVKALVAGCSEAMSAIDNLTAEGISVITDQAAIPKIDKPTSLVLINLYGSLASMLLSGWRVRQMLVEGNSQR</sequence>
<proteinExistence type="predicted"/>
<evidence type="ECO:0000313" key="2">
    <source>
        <dbReference type="Proteomes" id="UP000324760"/>
    </source>
</evidence>
<dbReference type="RefSeq" id="WP_138988530.1">
    <property type="nucleotide sequence ID" value="NZ_CP043869.1"/>
</dbReference>
<name>A0A5P1R9S1_9GAMM</name>
<keyword evidence="2" id="KW-1185">Reference proteome</keyword>
<accession>A0A5P1R9S1</accession>
<dbReference type="EMBL" id="CP043869">
    <property type="protein sequence ID" value="QEQ96347.1"/>
    <property type="molecule type" value="Genomic_DNA"/>
</dbReference>
<dbReference type="Proteomes" id="UP000324760">
    <property type="component" value="Chromosome"/>
</dbReference>
<organism evidence="1 2">
    <name type="scientific">Neptunomonas concharum</name>
    <dbReference type="NCBI Taxonomy" id="1031538"/>
    <lineage>
        <taxon>Bacteria</taxon>
        <taxon>Pseudomonadati</taxon>
        <taxon>Pseudomonadota</taxon>
        <taxon>Gammaproteobacteria</taxon>
        <taxon>Oceanospirillales</taxon>
        <taxon>Oceanospirillaceae</taxon>
        <taxon>Neptunomonas</taxon>
    </lineage>
</organism>
<protein>
    <submittedName>
        <fullName evidence="1">Uncharacterized protein</fullName>
    </submittedName>
</protein>